<evidence type="ECO:0000313" key="2">
    <source>
        <dbReference type="EMBL" id="GAD53904.1"/>
    </source>
</evidence>
<protein>
    <submittedName>
        <fullName evidence="2">Uncharacterized protein</fullName>
    </submittedName>
</protein>
<name>U3A8B9_9EURY</name>
<keyword evidence="3" id="KW-1185">Reference proteome</keyword>
<dbReference type="EMBL" id="BATA01000126">
    <property type="protein sequence ID" value="GAD53904.1"/>
    <property type="molecule type" value="Genomic_DNA"/>
</dbReference>
<dbReference type="AlphaFoldDB" id="U3A8B9"/>
<proteinExistence type="predicted"/>
<dbReference type="RefSeq" id="WP_021780853.1">
    <property type="nucleotide sequence ID" value="NZ_BATA01000126.1"/>
</dbReference>
<reference evidence="2 3" key="1">
    <citation type="submission" date="2013-09" db="EMBL/GenBank/DDBJ databases">
        <title>Whole genome sequencing of Halarchaeum acidiphilum strain MH1-52-1.</title>
        <authorList>
            <person name="Shimane Y."/>
            <person name="Minegishi H."/>
            <person name="Nishi S."/>
            <person name="Echigo A."/>
            <person name="Shuto A."/>
            <person name="Konishi M."/>
            <person name="Ito T."/>
            <person name="Ohkuma M."/>
            <person name="Ohta Y."/>
            <person name="Nagano Y."/>
            <person name="Tsubouchi T."/>
            <person name="Mori K."/>
            <person name="Usui K."/>
            <person name="Kamekura M."/>
            <person name="Usami R."/>
            <person name="Takaki Y."/>
            <person name="Hatada Y."/>
        </authorList>
    </citation>
    <scope>NUCLEOTIDE SEQUENCE [LARGE SCALE GENOMIC DNA]</scope>
    <source>
        <strain evidence="2 3">JCM 16109</strain>
    </source>
</reference>
<dbReference type="PANTHER" id="PTHR39290:SF6">
    <property type="entry name" value="S-ADENOSYL-L-METHIONINE-DEPENDENT METHYLTRANSFERASES SUPERFAMILY PROTEIN"/>
    <property type="match status" value="1"/>
</dbReference>
<evidence type="ECO:0000313" key="3">
    <source>
        <dbReference type="Proteomes" id="UP000016986"/>
    </source>
</evidence>
<accession>U3A8B9</accession>
<gene>
    <name evidence="2" type="ORF">MBEHAL_2664</name>
</gene>
<feature type="region of interest" description="Disordered" evidence="1">
    <location>
        <begin position="1"/>
        <end position="27"/>
    </location>
</feature>
<dbReference type="PANTHER" id="PTHR39290">
    <property type="entry name" value="C3H1-TYPE DOMAIN-CONTAINING PROTEIN-RELATED"/>
    <property type="match status" value="1"/>
</dbReference>
<evidence type="ECO:0000256" key="1">
    <source>
        <dbReference type="SAM" id="MobiDB-lite"/>
    </source>
</evidence>
<sequence>MATKTISLDEISQRGGDPDAISDRYHDQKPDSISVSWTDFVDTIQNEDDTIEYIDAIQEALATLKRRKRERDTAMPISALWETDTQQRLIAKYAFAIPPREALDYLIDQGPLVELGAWKGYWAYELEKRGGDITAYDIDPILDPWFPVQSGDQDVLLEYGEAETLVLCWPPVGSMAYESLLLHGGDVIYIGEHPGEGFKAFADMRFFDVLEARYEHVTQIDLPSHPGAKDDLHHYRPLD</sequence>
<comment type="caution">
    <text evidence="2">The sequence shown here is derived from an EMBL/GenBank/DDBJ whole genome shotgun (WGS) entry which is preliminary data.</text>
</comment>
<organism evidence="2 3">
    <name type="scientific">Halarchaeum acidiphilum MH1-52-1</name>
    <dbReference type="NCBI Taxonomy" id="1261545"/>
    <lineage>
        <taxon>Archaea</taxon>
        <taxon>Methanobacteriati</taxon>
        <taxon>Methanobacteriota</taxon>
        <taxon>Stenosarchaea group</taxon>
        <taxon>Halobacteria</taxon>
        <taxon>Halobacteriales</taxon>
        <taxon>Halobacteriaceae</taxon>
    </lineage>
</organism>
<dbReference type="OrthoDB" id="349987at2157"/>
<dbReference type="Proteomes" id="UP000016986">
    <property type="component" value="Unassembled WGS sequence"/>
</dbReference>